<dbReference type="GO" id="GO:0016887">
    <property type="term" value="F:ATP hydrolysis activity"/>
    <property type="evidence" value="ECO:0007669"/>
    <property type="project" value="InterPro"/>
</dbReference>
<dbReference type="Proteomes" id="UP000309566">
    <property type="component" value="Unassembled WGS sequence"/>
</dbReference>
<gene>
    <name evidence="2" type="ORF">E5353_03955</name>
</gene>
<dbReference type="SUPFAM" id="SSF46785">
    <property type="entry name" value="Winged helix' DNA-binding domain"/>
    <property type="match status" value="1"/>
</dbReference>
<dbReference type="Pfam" id="PF13401">
    <property type="entry name" value="AAA_22"/>
    <property type="match status" value="1"/>
</dbReference>
<dbReference type="EMBL" id="SRYX01000010">
    <property type="protein sequence ID" value="TGY39951.1"/>
    <property type="molecule type" value="Genomic_DNA"/>
</dbReference>
<dbReference type="InterPro" id="IPR049945">
    <property type="entry name" value="AAA_22"/>
</dbReference>
<proteinExistence type="predicted"/>
<dbReference type="RefSeq" id="WP_135999061.1">
    <property type="nucleotide sequence ID" value="NZ_SRYX01000010.1"/>
</dbReference>
<evidence type="ECO:0000313" key="2">
    <source>
        <dbReference type="EMBL" id="TGY39951.1"/>
    </source>
</evidence>
<dbReference type="InterPro" id="IPR027417">
    <property type="entry name" value="P-loop_NTPase"/>
</dbReference>
<organism evidence="2 3">
    <name type="scientific">Bacteroides caecimuris</name>
    <dbReference type="NCBI Taxonomy" id="1796613"/>
    <lineage>
        <taxon>Bacteria</taxon>
        <taxon>Pseudomonadati</taxon>
        <taxon>Bacteroidota</taxon>
        <taxon>Bacteroidia</taxon>
        <taxon>Bacteroidales</taxon>
        <taxon>Bacteroidaceae</taxon>
        <taxon>Bacteroides</taxon>
    </lineage>
</organism>
<evidence type="ECO:0000313" key="3">
    <source>
        <dbReference type="Proteomes" id="UP000309566"/>
    </source>
</evidence>
<dbReference type="SUPFAM" id="SSF52540">
    <property type="entry name" value="P-loop containing nucleoside triphosphate hydrolases"/>
    <property type="match status" value="1"/>
</dbReference>
<sequence>MRRPKTDIYYQTLSFHGNDLEEAMPVNEEIFSSLFNHIVKEGPDKTAQPHLIVGESGSGKTYLLKRLQDKVEKETATAFPVLIDAKALFSTEDIWLHCVRQLKLTVSSADGFDDIMLWQKTHARRIVLLIDNIQYYFNRTDNAAHYNLRGKLNKSGAPVLIAAINEVSAFVTDYKAAFFDGFKTLYIRPISVDEAGIAFKQLFDKNIFNILWKYVPKTIRSLRIISNILKETSDMDTALAKLIDCFYPYYQNKYDSYPLQIQRLLSVLATSADGMSLKDIREKTKQDNGKISPYLKIMTDQKLIERISKTQRGAKYKIVDSLFCLWLKQNAAIIF</sequence>
<evidence type="ECO:0000259" key="1">
    <source>
        <dbReference type="Pfam" id="PF13401"/>
    </source>
</evidence>
<keyword evidence="2" id="KW-0067">ATP-binding</keyword>
<name>A0A4S2DG75_9BACE</name>
<dbReference type="AlphaFoldDB" id="A0A4S2DG75"/>
<feature type="domain" description="ORC1/DEAH AAA+ ATPase" evidence="1">
    <location>
        <begin position="46"/>
        <end position="161"/>
    </location>
</feature>
<dbReference type="InterPro" id="IPR036390">
    <property type="entry name" value="WH_DNA-bd_sf"/>
</dbReference>
<comment type="caution">
    <text evidence="2">The sequence shown here is derived from an EMBL/GenBank/DDBJ whole genome shotgun (WGS) entry which is preliminary data.</text>
</comment>
<dbReference type="GO" id="GO:0005524">
    <property type="term" value="F:ATP binding"/>
    <property type="evidence" value="ECO:0007669"/>
    <property type="project" value="UniProtKB-KW"/>
</dbReference>
<protein>
    <submittedName>
        <fullName evidence="2">ATP-binding protein</fullName>
    </submittedName>
</protein>
<dbReference type="Gene3D" id="3.40.50.300">
    <property type="entry name" value="P-loop containing nucleotide triphosphate hydrolases"/>
    <property type="match status" value="1"/>
</dbReference>
<accession>A0A4S2DG75</accession>
<keyword evidence="2" id="KW-0547">Nucleotide-binding</keyword>
<reference evidence="2 3" key="1">
    <citation type="submission" date="2019-04" db="EMBL/GenBank/DDBJ databases">
        <title>Microbes associate with the intestines of laboratory mice.</title>
        <authorList>
            <person name="Navarre W."/>
            <person name="Wong E."/>
            <person name="Huang K."/>
            <person name="Tropini C."/>
            <person name="Ng K."/>
            <person name="Yu B."/>
        </authorList>
    </citation>
    <scope>NUCLEOTIDE SEQUENCE [LARGE SCALE GENOMIC DNA]</scope>
    <source>
        <strain evidence="2 3">NM63_1-25</strain>
    </source>
</reference>